<dbReference type="InterPro" id="IPR011195">
    <property type="entry name" value="UCP010256"/>
</dbReference>
<dbReference type="EMBL" id="JAIOUQ010000007">
    <property type="protein sequence ID" value="MBZ2165887.1"/>
    <property type="molecule type" value="Genomic_DNA"/>
</dbReference>
<reference evidence="2" key="1">
    <citation type="journal article" date="2022" name="Microbiol. Resour. Announc.">
        <title>Draft Genome Sequence of a Methanogenic Archaeon from West Spitsbergen Permafrost.</title>
        <authorList>
            <person name="Trubitsyn V."/>
            <person name="Rivkina E."/>
            <person name="Shcherbakova V."/>
        </authorList>
    </citation>
    <scope>NUCLEOTIDE SEQUENCE [LARGE SCALE GENOMIC DNA]</scope>
    <source>
        <strain evidence="2">VT</strain>
    </source>
</reference>
<protein>
    <submittedName>
        <fullName evidence="1">VWA domain-containing protein</fullName>
    </submittedName>
</protein>
<name>A0A8T5UUJ6_9EURY</name>
<organism evidence="1 2">
    <name type="scientific">Methanobacterium spitsbergense</name>
    <dbReference type="NCBI Taxonomy" id="2874285"/>
    <lineage>
        <taxon>Archaea</taxon>
        <taxon>Methanobacteriati</taxon>
        <taxon>Methanobacteriota</taxon>
        <taxon>Methanomada group</taxon>
        <taxon>Methanobacteria</taxon>
        <taxon>Methanobacteriales</taxon>
        <taxon>Methanobacteriaceae</taxon>
        <taxon>Methanobacterium</taxon>
    </lineage>
</organism>
<dbReference type="InterPro" id="IPR008912">
    <property type="entry name" value="Uncharacterised_CoxE"/>
</dbReference>
<dbReference type="Pfam" id="PF05762">
    <property type="entry name" value="VWA_CoxE"/>
    <property type="match status" value="1"/>
</dbReference>
<dbReference type="PANTHER" id="PTHR39338">
    <property type="entry name" value="BLL5662 PROTEIN-RELATED"/>
    <property type="match status" value="1"/>
</dbReference>
<dbReference type="AlphaFoldDB" id="A0A8T5UUJ6"/>
<proteinExistence type="predicted"/>
<dbReference type="PIRSF" id="PIRSF010256">
    <property type="entry name" value="CoxE_vWa"/>
    <property type="match status" value="1"/>
</dbReference>
<evidence type="ECO:0000313" key="2">
    <source>
        <dbReference type="Proteomes" id="UP000825933"/>
    </source>
</evidence>
<comment type="caution">
    <text evidence="1">The sequence shown here is derived from an EMBL/GenBank/DDBJ whole genome shotgun (WGS) entry which is preliminary data.</text>
</comment>
<gene>
    <name evidence="1" type="ORF">K8N75_07530</name>
</gene>
<keyword evidence="2" id="KW-1185">Reference proteome</keyword>
<accession>A0A8T5UUJ6</accession>
<dbReference type="RefSeq" id="WP_223791463.1">
    <property type="nucleotide sequence ID" value="NZ_JAIOUQ010000007.1"/>
</dbReference>
<evidence type="ECO:0000313" key="1">
    <source>
        <dbReference type="EMBL" id="MBZ2165887.1"/>
    </source>
</evidence>
<dbReference type="Proteomes" id="UP000825933">
    <property type="component" value="Unassembled WGS sequence"/>
</dbReference>
<sequence>MEKIVKFSRLLRENNIPASLRSTQTAHETMQMFKDNEEILNDALASVYIKNNQQRAKFDKVFRSVFGDGNESDESVGSDGSSKSKTSNNKNLLKGYNYSFKMLDPSKTKIYVSESDITSYRPPLDELNRNMDESELLRKDINHLTTFEPELLDLCQKLGNKIANKRVRRRKQSKNMRPDIRKTLRKNLKYGNTLIEIIKTKPRMKKNRHFFLNDVSGSCDWISNWFFLMVYAAQNSFKKAKTFEFDNKTVETTSALEEPNLLDAFIKVRDIRQKNQMIHGTSNMHSAFESFKEQADLNNKSYVLILSDCRDWAGPKSGKRPLSSDGMEYIVDKSKKVIILNPEPRNKWNVVDSCVSYYEDSGAEFFEVRNLEQLAELISTI</sequence>
<dbReference type="PANTHER" id="PTHR39338:SF5">
    <property type="entry name" value="BLR6139 PROTEIN"/>
    <property type="match status" value="1"/>
</dbReference>